<evidence type="ECO:0000256" key="8">
    <source>
        <dbReference type="ARBA" id="ARBA00022840"/>
    </source>
</evidence>
<comment type="subunit">
    <text evidence="3 13">Tetramer of two alpha and two beta subunits.</text>
</comment>
<keyword evidence="14" id="KW-0175">Coiled coil</keyword>
<dbReference type="PROSITE" id="PS50862">
    <property type="entry name" value="AA_TRNA_LIGASE_II"/>
    <property type="match status" value="1"/>
</dbReference>
<dbReference type="GO" id="GO:0016740">
    <property type="term" value="F:transferase activity"/>
    <property type="evidence" value="ECO:0007669"/>
    <property type="project" value="UniProtKB-ARBA"/>
</dbReference>
<dbReference type="GO" id="GO:0006432">
    <property type="term" value="P:phenylalanyl-tRNA aminoacylation"/>
    <property type="evidence" value="ECO:0007669"/>
    <property type="project" value="UniProtKB-UniRule"/>
</dbReference>
<dbReference type="GO" id="GO:0000287">
    <property type="term" value="F:magnesium ion binding"/>
    <property type="evidence" value="ECO:0007669"/>
    <property type="project" value="UniProtKB-UniRule"/>
</dbReference>
<organism evidence="16 17">
    <name type="scientific">Halarsenatibacter silvermanii</name>
    <dbReference type="NCBI Taxonomy" id="321763"/>
    <lineage>
        <taxon>Bacteria</taxon>
        <taxon>Bacillati</taxon>
        <taxon>Bacillota</taxon>
        <taxon>Clostridia</taxon>
        <taxon>Halanaerobiales</taxon>
        <taxon>Halarsenatibacteraceae</taxon>
        <taxon>Halarsenatibacter</taxon>
    </lineage>
</organism>
<evidence type="ECO:0000256" key="11">
    <source>
        <dbReference type="ARBA" id="ARBA00023146"/>
    </source>
</evidence>
<dbReference type="PANTHER" id="PTHR11538:SF41">
    <property type="entry name" value="PHENYLALANINE--TRNA LIGASE, MITOCHONDRIAL"/>
    <property type="match status" value="1"/>
</dbReference>
<dbReference type="CDD" id="cd00496">
    <property type="entry name" value="PheRS_alpha_core"/>
    <property type="match status" value="1"/>
</dbReference>
<evidence type="ECO:0000256" key="12">
    <source>
        <dbReference type="ARBA" id="ARBA00049255"/>
    </source>
</evidence>
<dbReference type="GO" id="GO:0005524">
    <property type="term" value="F:ATP binding"/>
    <property type="evidence" value="ECO:0007669"/>
    <property type="project" value="UniProtKB-UniRule"/>
</dbReference>
<dbReference type="FunFam" id="3.30.930.10:FF:000003">
    <property type="entry name" value="Phenylalanine--tRNA ligase alpha subunit"/>
    <property type="match status" value="1"/>
</dbReference>
<evidence type="ECO:0000256" key="13">
    <source>
        <dbReference type="HAMAP-Rule" id="MF_00281"/>
    </source>
</evidence>
<dbReference type="Gene3D" id="3.30.930.10">
    <property type="entry name" value="Bira Bifunctional Protein, Domain 2"/>
    <property type="match status" value="1"/>
</dbReference>
<evidence type="ECO:0000256" key="9">
    <source>
        <dbReference type="ARBA" id="ARBA00022842"/>
    </source>
</evidence>
<keyword evidence="5 13" id="KW-0436">Ligase</keyword>
<evidence type="ECO:0000259" key="15">
    <source>
        <dbReference type="PROSITE" id="PS50862"/>
    </source>
</evidence>
<dbReference type="InterPro" id="IPR045864">
    <property type="entry name" value="aa-tRNA-synth_II/BPL/LPL"/>
</dbReference>
<evidence type="ECO:0000256" key="6">
    <source>
        <dbReference type="ARBA" id="ARBA00022723"/>
    </source>
</evidence>
<gene>
    <name evidence="13" type="primary">pheS</name>
    <name evidence="16" type="ORF">SAMN04488692_104156</name>
</gene>
<feature type="binding site" evidence="13">
    <location>
        <position position="256"/>
    </location>
    <ligand>
        <name>Mg(2+)</name>
        <dbReference type="ChEBI" id="CHEBI:18420"/>
        <note>shared with beta subunit</note>
    </ligand>
</feature>
<evidence type="ECO:0000256" key="10">
    <source>
        <dbReference type="ARBA" id="ARBA00022917"/>
    </source>
</evidence>
<comment type="similarity">
    <text evidence="2 13">Belongs to the class-II aminoacyl-tRNA synthetase family. Phe-tRNA synthetase alpha subunit type 1 subfamily.</text>
</comment>
<dbReference type="SUPFAM" id="SSF55681">
    <property type="entry name" value="Class II aaRS and biotin synthetases"/>
    <property type="match status" value="1"/>
</dbReference>
<comment type="cofactor">
    <cofactor evidence="13">
        <name>Mg(2+)</name>
        <dbReference type="ChEBI" id="CHEBI:18420"/>
    </cofactor>
    <text evidence="13">Binds 2 magnesium ions per tetramer.</text>
</comment>
<evidence type="ECO:0000256" key="2">
    <source>
        <dbReference type="ARBA" id="ARBA00010207"/>
    </source>
</evidence>
<dbReference type="SUPFAM" id="SSF46589">
    <property type="entry name" value="tRNA-binding arm"/>
    <property type="match status" value="1"/>
</dbReference>
<keyword evidence="10 13" id="KW-0648">Protein biosynthesis</keyword>
<feature type="domain" description="Aminoacyl-transfer RNA synthetases class-II family profile" evidence="15">
    <location>
        <begin position="115"/>
        <end position="340"/>
    </location>
</feature>
<dbReference type="InterPro" id="IPR002319">
    <property type="entry name" value="Phenylalanyl-tRNA_Synthase"/>
</dbReference>
<dbReference type="GO" id="GO:0005737">
    <property type="term" value="C:cytoplasm"/>
    <property type="evidence" value="ECO:0007669"/>
    <property type="project" value="UniProtKB-SubCell"/>
</dbReference>
<dbReference type="Pfam" id="PF01409">
    <property type="entry name" value="tRNA-synt_2d"/>
    <property type="match status" value="1"/>
</dbReference>
<dbReference type="AlphaFoldDB" id="A0A1G9K392"/>
<dbReference type="NCBIfam" id="TIGR00468">
    <property type="entry name" value="pheS"/>
    <property type="match status" value="1"/>
</dbReference>
<dbReference type="EC" id="6.1.1.20" evidence="13"/>
<dbReference type="HAMAP" id="MF_00281">
    <property type="entry name" value="Phe_tRNA_synth_alpha1"/>
    <property type="match status" value="1"/>
</dbReference>
<evidence type="ECO:0000256" key="1">
    <source>
        <dbReference type="ARBA" id="ARBA00004496"/>
    </source>
</evidence>
<dbReference type="Proteomes" id="UP000199476">
    <property type="component" value="Unassembled WGS sequence"/>
</dbReference>
<evidence type="ECO:0000313" key="17">
    <source>
        <dbReference type="Proteomes" id="UP000199476"/>
    </source>
</evidence>
<dbReference type="InterPro" id="IPR022911">
    <property type="entry name" value="Phe_tRNA_ligase_alpha1_bac"/>
</dbReference>
<name>A0A1G9K392_9FIRM</name>
<dbReference type="InterPro" id="IPR006195">
    <property type="entry name" value="aa-tRNA-synth_II"/>
</dbReference>
<evidence type="ECO:0000256" key="7">
    <source>
        <dbReference type="ARBA" id="ARBA00022741"/>
    </source>
</evidence>
<feature type="coiled-coil region" evidence="14">
    <location>
        <begin position="64"/>
        <end position="98"/>
    </location>
</feature>
<dbReference type="OrthoDB" id="9800719at2"/>
<dbReference type="RefSeq" id="WP_089758682.1">
    <property type="nucleotide sequence ID" value="NZ_FNGO01000004.1"/>
</dbReference>
<dbReference type="InterPro" id="IPR004188">
    <property type="entry name" value="Phe-tRNA_ligase_II_N"/>
</dbReference>
<dbReference type="InterPro" id="IPR010978">
    <property type="entry name" value="tRNA-bd_arm"/>
</dbReference>
<evidence type="ECO:0000256" key="3">
    <source>
        <dbReference type="ARBA" id="ARBA00011209"/>
    </source>
</evidence>
<dbReference type="Pfam" id="PF02912">
    <property type="entry name" value="Phe_tRNA-synt_N"/>
    <property type="match status" value="1"/>
</dbReference>
<evidence type="ECO:0000313" key="16">
    <source>
        <dbReference type="EMBL" id="SDL43956.1"/>
    </source>
</evidence>
<keyword evidence="17" id="KW-1185">Reference proteome</keyword>
<evidence type="ECO:0000256" key="5">
    <source>
        <dbReference type="ARBA" id="ARBA00022598"/>
    </source>
</evidence>
<sequence length="342" mass="39003">MDVDETIAEIEENFENDYRSVDTLDELEDVKVKYLGKEGEVEKLFGMMGSIPDEKRPILGKAANELKEDISSRLKEKRSDLEKKLKEQKLKEERLDVTLPGAEVEKGSRHPIEIVKEELEDIFIGMGFKIAEGPEAEDEYHNFKALNIPEDHPARDLQDTLYIDDDLLLRTHTSPVQIRTMEDTEPPIRIIAPGRVYRADELDASHSPVFHQLEGLVVNENITFGDLKGTIRIMVEEIYGQKRDVRFRPSYFPFTEPSAEVDVSCGVCEGAGCKLCSRTGWLEIMGSGMVHPKVLEISGIDPHHFSGFAFGMGIDRIAMLKYGIEDIRLLFENDRRFLQQFK</sequence>
<evidence type="ECO:0000256" key="4">
    <source>
        <dbReference type="ARBA" id="ARBA00022490"/>
    </source>
</evidence>
<comment type="subcellular location">
    <subcellularLocation>
        <location evidence="1 13">Cytoplasm</location>
    </subcellularLocation>
</comment>
<dbReference type="STRING" id="321763.SAMN04488692_104156"/>
<reference evidence="16 17" key="1">
    <citation type="submission" date="2016-10" db="EMBL/GenBank/DDBJ databases">
        <authorList>
            <person name="de Groot N.N."/>
        </authorList>
    </citation>
    <scope>NUCLEOTIDE SEQUENCE [LARGE SCALE GENOMIC DNA]</scope>
    <source>
        <strain evidence="16 17">SLAS-1</strain>
    </source>
</reference>
<dbReference type="InterPro" id="IPR004529">
    <property type="entry name" value="Phe-tRNA-synth_IIc_asu"/>
</dbReference>
<accession>A0A1G9K392</accession>
<keyword evidence="4 13" id="KW-0963">Cytoplasm</keyword>
<dbReference type="GO" id="GO:0000049">
    <property type="term" value="F:tRNA binding"/>
    <property type="evidence" value="ECO:0007669"/>
    <property type="project" value="InterPro"/>
</dbReference>
<keyword evidence="9 13" id="KW-0460">Magnesium</keyword>
<dbReference type="PANTHER" id="PTHR11538">
    <property type="entry name" value="PHENYLALANYL-TRNA SYNTHETASE"/>
    <property type="match status" value="1"/>
</dbReference>
<protein>
    <recommendedName>
        <fullName evidence="13">Phenylalanine--tRNA ligase alpha subunit</fullName>
        <ecNumber evidence="13">6.1.1.20</ecNumber>
    </recommendedName>
    <alternativeName>
        <fullName evidence="13">Phenylalanyl-tRNA synthetase alpha subunit</fullName>
        <shortName evidence="13">PheRS</shortName>
    </alternativeName>
</protein>
<proteinExistence type="inferred from homology"/>
<keyword evidence="11 13" id="KW-0030">Aminoacyl-tRNA synthetase</keyword>
<dbReference type="EMBL" id="FNGO01000004">
    <property type="protein sequence ID" value="SDL43956.1"/>
    <property type="molecule type" value="Genomic_DNA"/>
</dbReference>
<comment type="catalytic activity">
    <reaction evidence="12 13">
        <text>tRNA(Phe) + L-phenylalanine + ATP = L-phenylalanyl-tRNA(Phe) + AMP + diphosphate + H(+)</text>
        <dbReference type="Rhea" id="RHEA:19413"/>
        <dbReference type="Rhea" id="RHEA-COMP:9668"/>
        <dbReference type="Rhea" id="RHEA-COMP:9699"/>
        <dbReference type="ChEBI" id="CHEBI:15378"/>
        <dbReference type="ChEBI" id="CHEBI:30616"/>
        <dbReference type="ChEBI" id="CHEBI:33019"/>
        <dbReference type="ChEBI" id="CHEBI:58095"/>
        <dbReference type="ChEBI" id="CHEBI:78442"/>
        <dbReference type="ChEBI" id="CHEBI:78531"/>
        <dbReference type="ChEBI" id="CHEBI:456215"/>
        <dbReference type="EC" id="6.1.1.20"/>
    </reaction>
</comment>
<evidence type="ECO:0000256" key="14">
    <source>
        <dbReference type="SAM" id="Coils"/>
    </source>
</evidence>
<keyword evidence="7 13" id="KW-0547">Nucleotide-binding</keyword>
<dbReference type="GO" id="GO:0140096">
    <property type="term" value="F:catalytic activity, acting on a protein"/>
    <property type="evidence" value="ECO:0007669"/>
    <property type="project" value="UniProtKB-ARBA"/>
</dbReference>
<dbReference type="GO" id="GO:0004826">
    <property type="term" value="F:phenylalanine-tRNA ligase activity"/>
    <property type="evidence" value="ECO:0007669"/>
    <property type="project" value="UniProtKB-UniRule"/>
</dbReference>
<keyword evidence="8 13" id="KW-0067">ATP-binding</keyword>
<keyword evidence="6 13" id="KW-0479">Metal-binding</keyword>